<dbReference type="AlphaFoldDB" id="A0A6A4PMM8"/>
<evidence type="ECO:0000313" key="5">
    <source>
        <dbReference type="Proteomes" id="UP000447434"/>
    </source>
</evidence>
<evidence type="ECO:0000256" key="1">
    <source>
        <dbReference type="ARBA" id="ARBA00007843"/>
    </source>
</evidence>
<dbReference type="Proteomes" id="UP000447434">
    <property type="component" value="Chromosome 12"/>
</dbReference>
<proteinExistence type="inferred from homology"/>
<reference evidence="5" key="1">
    <citation type="journal article" date="2020" name="Nat. Commun.">
        <title>Genome sequence of the cluster root forming white lupin.</title>
        <authorList>
            <person name="Hufnagel B."/>
            <person name="Marques A."/>
            <person name="Soriano A."/>
            <person name="Marques L."/>
            <person name="Divol F."/>
            <person name="Doumas P."/>
            <person name="Sallet E."/>
            <person name="Mancinotti D."/>
            <person name="Carrere S."/>
            <person name="Marande W."/>
            <person name="Arribat S."/>
            <person name="Keller J."/>
            <person name="Huneau C."/>
            <person name="Blein T."/>
            <person name="Aime D."/>
            <person name="Laguerre M."/>
            <person name="Taylor J."/>
            <person name="Schubert V."/>
            <person name="Nelson M."/>
            <person name="Geu-Flores F."/>
            <person name="Crespi M."/>
            <person name="Gallardo-Guerrero K."/>
            <person name="Delaux P.-M."/>
            <person name="Salse J."/>
            <person name="Berges H."/>
            <person name="Guyot R."/>
            <person name="Gouzy J."/>
            <person name="Peret B."/>
        </authorList>
    </citation>
    <scope>NUCLEOTIDE SEQUENCE [LARGE SCALE GENOMIC DNA]</scope>
    <source>
        <strain evidence="5">cv. Amiga</strain>
    </source>
</reference>
<organism evidence="4 5">
    <name type="scientific">Lupinus albus</name>
    <name type="common">White lupine</name>
    <name type="synonym">Lupinus termis</name>
    <dbReference type="NCBI Taxonomy" id="3870"/>
    <lineage>
        <taxon>Eukaryota</taxon>
        <taxon>Viridiplantae</taxon>
        <taxon>Streptophyta</taxon>
        <taxon>Embryophyta</taxon>
        <taxon>Tracheophyta</taxon>
        <taxon>Spermatophyta</taxon>
        <taxon>Magnoliopsida</taxon>
        <taxon>eudicotyledons</taxon>
        <taxon>Gunneridae</taxon>
        <taxon>Pentapetalae</taxon>
        <taxon>rosids</taxon>
        <taxon>fabids</taxon>
        <taxon>Fabales</taxon>
        <taxon>Fabaceae</taxon>
        <taxon>Papilionoideae</taxon>
        <taxon>50 kb inversion clade</taxon>
        <taxon>genistoids sensu lato</taxon>
        <taxon>core genistoids</taxon>
        <taxon>Genisteae</taxon>
        <taxon>Lupinus</taxon>
    </lineage>
</organism>
<dbReference type="SMART" id="SM00554">
    <property type="entry name" value="FAS1"/>
    <property type="match status" value="2"/>
</dbReference>
<dbReference type="InterPro" id="IPR000782">
    <property type="entry name" value="FAS1_domain"/>
</dbReference>
<feature type="region of interest" description="Disordered" evidence="2">
    <location>
        <begin position="60"/>
        <end position="82"/>
    </location>
</feature>
<dbReference type="SUPFAM" id="SSF82153">
    <property type="entry name" value="FAS1 domain"/>
    <property type="match status" value="2"/>
</dbReference>
<protein>
    <submittedName>
        <fullName evidence="4">Putative FAS1 domain-containing protein</fullName>
    </submittedName>
</protein>
<evidence type="ECO:0000259" key="3">
    <source>
        <dbReference type="PROSITE" id="PS50213"/>
    </source>
</evidence>
<dbReference type="EMBL" id="WOCE01000012">
    <property type="protein sequence ID" value="KAE9602825.1"/>
    <property type="molecule type" value="Genomic_DNA"/>
</dbReference>
<gene>
    <name evidence="4" type="ORF">Lalb_Chr12g0203671</name>
</gene>
<evidence type="ECO:0000313" key="4">
    <source>
        <dbReference type="EMBL" id="KAE9602825.1"/>
    </source>
</evidence>
<accession>A0A6A4PMM8</accession>
<dbReference type="PROSITE" id="PS50213">
    <property type="entry name" value="FAS1"/>
    <property type="match status" value="1"/>
</dbReference>
<name>A0A6A4PMM8_LUPAL</name>
<dbReference type="PANTHER" id="PTHR33985:SF2">
    <property type="entry name" value="EXPRESSED PROTEIN"/>
    <property type="match status" value="1"/>
</dbReference>
<sequence length="471" mass="50862">MRVPYKYPSASFLTSFFHSRSLSSLSITTMENFNSFLRFILLFAAVLCCGSNGNTAAEGFESTFTPSTHSAPPPTPPDHQEHSFFSQTALLPPILSQLGFNELATAASSLSDSNSIGVTSVWTGPSTIFAPSDASLRTCFSCSIPNLLREHIVPGLFTIDYLRRLAFGTKIETLSPGRCITVTSHSVHPNTNSTTAAKVFIGGVEITQPDLFNNGMIVVHGIHGFISQLSPFSCDVERMTSLSFPSHPEHHSGQPRHTPDANSVNAAFIRVMLRDAMLRLRNNGFSILSLAMKVKYAHLVTLSNMTIFAVDDLSILSGSHSYIDNVRFHIVPNRYLLIADLEKLPVGTPLPTLERGQPLMITTSGGGTTLAPMRINYVRIKSADVIRNVRIVVHSVYLPFPHINPVAAAYGNILGGGGSSEGTEKMPQEEETCSAAGDGHGGCGLSPMAMPQVQVKPIAMAMVDIEDHHGL</sequence>
<comment type="caution">
    <text evidence="4">The sequence shown here is derived from an EMBL/GenBank/DDBJ whole genome shotgun (WGS) entry which is preliminary data.</text>
</comment>
<dbReference type="PANTHER" id="PTHR33985">
    <property type="entry name" value="OS02G0491300 PROTEIN-RELATED"/>
    <property type="match status" value="1"/>
</dbReference>
<feature type="domain" description="FAS1" evidence="3">
    <location>
        <begin position="87"/>
        <end position="226"/>
    </location>
</feature>
<dbReference type="InterPro" id="IPR052806">
    <property type="entry name" value="Fasciclin-like_AGP"/>
</dbReference>
<keyword evidence="5" id="KW-1185">Reference proteome</keyword>
<comment type="similarity">
    <text evidence="1">Belongs to the fasciclin-like AGP family.</text>
</comment>
<dbReference type="Gene3D" id="2.30.180.10">
    <property type="entry name" value="FAS1 domain"/>
    <property type="match status" value="1"/>
</dbReference>
<evidence type="ECO:0000256" key="2">
    <source>
        <dbReference type="SAM" id="MobiDB-lite"/>
    </source>
</evidence>
<dbReference type="OrthoDB" id="765989at2759"/>
<dbReference type="InterPro" id="IPR036378">
    <property type="entry name" value="FAS1_dom_sf"/>
</dbReference>
<dbReference type="Pfam" id="PF02469">
    <property type="entry name" value="Fasciclin"/>
    <property type="match status" value="1"/>
</dbReference>